<comment type="caution">
    <text evidence="4">The sequence shown here is derived from an EMBL/GenBank/DDBJ whole genome shotgun (WGS) entry which is preliminary data.</text>
</comment>
<dbReference type="SUPFAM" id="SSF46689">
    <property type="entry name" value="Homeodomain-like"/>
    <property type="match status" value="1"/>
</dbReference>
<feature type="DNA-binding region" description="H-T-H motif" evidence="2">
    <location>
        <begin position="28"/>
        <end position="47"/>
    </location>
</feature>
<protein>
    <submittedName>
        <fullName evidence="4">TetR/AcrR family transcriptional regulator</fullName>
    </submittedName>
</protein>
<keyword evidence="1 2" id="KW-0238">DNA-binding</keyword>
<dbReference type="Proteomes" id="UP000613768">
    <property type="component" value="Unassembled WGS sequence"/>
</dbReference>
<evidence type="ECO:0000313" key="4">
    <source>
        <dbReference type="EMBL" id="MBD8525380.1"/>
    </source>
</evidence>
<dbReference type="PRINTS" id="PR00455">
    <property type="entry name" value="HTHTETR"/>
</dbReference>
<dbReference type="Pfam" id="PF00440">
    <property type="entry name" value="TetR_N"/>
    <property type="match status" value="1"/>
</dbReference>
<evidence type="ECO:0000256" key="2">
    <source>
        <dbReference type="PROSITE-ProRule" id="PRU00335"/>
    </source>
</evidence>
<name>A0AAW3ZIW8_9GAMM</name>
<dbReference type="GO" id="GO:0003677">
    <property type="term" value="F:DNA binding"/>
    <property type="evidence" value="ECO:0007669"/>
    <property type="project" value="UniProtKB-UniRule"/>
</dbReference>
<proteinExistence type="predicted"/>
<gene>
    <name evidence="4" type="ORF">IFO71_06460</name>
</gene>
<accession>A0AAW3ZIW8</accession>
<dbReference type="AlphaFoldDB" id="A0AAW3ZIW8"/>
<dbReference type="RefSeq" id="WP_192028720.1">
    <property type="nucleotide sequence ID" value="NZ_JACYTR010000008.1"/>
</dbReference>
<reference evidence="4 5" key="1">
    <citation type="submission" date="2020-09" db="EMBL/GenBank/DDBJ databases">
        <title>Pseudoxanthomonas sp. CAU 1598 isolated from sand of Yaerae Beach.</title>
        <authorList>
            <person name="Kim W."/>
        </authorList>
    </citation>
    <scope>NUCLEOTIDE SEQUENCE [LARGE SCALE GENOMIC DNA]</scope>
    <source>
        <strain evidence="4 5">CAU 1598</strain>
    </source>
</reference>
<evidence type="ECO:0000256" key="1">
    <source>
        <dbReference type="ARBA" id="ARBA00023125"/>
    </source>
</evidence>
<feature type="domain" description="HTH tetR-type" evidence="3">
    <location>
        <begin position="5"/>
        <end position="65"/>
    </location>
</feature>
<dbReference type="InterPro" id="IPR009057">
    <property type="entry name" value="Homeodomain-like_sf"/>
</dbReference>
<dbReference type="InterPro" id="IPR001647">
    <property type="entry name" value="HTH_TetR"/>
</dbReference>
<evidence type="ECO:0000313" key="5">
    <source>
        <dbReference type="Proteomes" id="UP000613768"/>
    </source>
</evidence>
<dbReference type="EMBL" id="JACYTR010000008">
    <property type="protein sequence ID" value="MBD8525380.1"/>
    <property type="molecule type" value="Genomic_DNA"/>
</dbReference>
<keyword evidence="5" id="KW-1185">Reference proteome</keyword>
<evidence type="ECO:0000259" key="3">
    <source>
        <dbReference type="PROSITE" id="PS50977"/>
    </source>
</evidence>
<sequence>MSRPPHAKRRVLEAARQLVEEAGVRSLTFSQLEQRSGVTRGGILHHWPDRKALIHGLIEHDLLRVTQRCRELAAPGDPLSGQVRCALDTKDGVGVLAANLLPEARQYPSTWELVTQFSASRFEDWEWNNTDLQRLVLLLAAEGAFWRRLHGLLPDAPDLDRRLGQAIESQLARLPPESITQPRSTLFNHWKLART</sequence>
<dbReference type="PROSITE" id="PS50977">
    <property type="entry name" value="HTH_TETR_2"/>
    <property type="match status" value="1"/>
</dbReference>
<organism evidence="4 5">
    <name type="scientific">Pseudomarimonas arenosa</name>
    <dbReference type="NCBI Taxonomy" id="2774145"/>
    <lineage>
        <taxon>Bacteria</taxon>
        <taxon>Pseudomonadati</taxon>
        <taxon>Pseudomonadota</taxon>
        <taxon>Gammaproteobacteria</taxon>
        <taxon>Lysobacterales</taxon>
        <taxon>Lysobacteraceae</taxon>
        <taxon>Pseudomarimonas</taxon>
    </lineage>
</organism>
<dbReference type="Gene3D" id="1.10.357.10">
    <property type="entry name" value="Tetracycline Repressor, domain 2"/>
    <property type="match status" value="1"/>
</dbReference>